<dbReference type="PANTHER" id="PTHR12215:SF10">
    <property type="entry name" value="L-AMINOADIPATE-SEMIALDEHYDE DEHYDROGENASE-PHOSPHOPANTETHEINYL TRANSFERASE"/>
    <property type="match status" value="1"/>
</dbReference>
<comment type="caution">
    <text evidence="4">The sequence shown here is derived from an EMBL/GenBank/DDBJ whole genome shotgun (WGS) entry which is preliminary data.</text>
</comment>
<dbReference type="Gene3D" id="3.90.470.20">
    <property type="entry name" value="4'-phosphopantetheinyl transferase domain"/>
    <property type="match status" value="1"/>
</dbReference>
<evidence type="ECO:0000313" key="4">
    <source>
        <dbReference type="EMBL" id="GGH10019.1"/>
    </source>
</evidence>
<dbReference type="SUPFAM" id="SSF56214">
    <property type="entry name" value="4'-phosphopantetheinyl transferase"/>
    <property type="match status" value="1"/>
</dbReference>
<organism evidence="4 5">
    <name type="scientific">Pseudarthrobacter polychromogenes</name>
    <dbReference type="NCBI Taxonomy" id="1676"/>
    <lineage>
        <taxon>Bacteria</taxon>
        <taxon>Bacillati</taxon>
        <taxon>Actinomycetota</taxon>
        <taxon>Actinomycetes</taxon>
        <taxon>Micrococcales</taxon>
        <taxon>Micrococcaceae</taxon>
        <taxon>Pseudarthrobacter</taxon>
    </lineage>
</organism>
<reference evidence="5" key="1">
    <citation type="journal article" date="2019" name="Int. J. Syst. Evol. Microbiol.">
        <title>The Global Catalogue of Microorganisms (GCM) 10K type strain sequencing project: providing services to taxonomists for standard genome sequencing and annotation.</title>
        <authorList>
            <consortium name="The Broad Institute Genomics Platform"/>
            <consortium name="The Broad Institute Genome Sequencing Center for Infectious Disease"/>
            <person name="Wu L."/>
            <person name="Ma J."/>
        </authorList>
    </citation>
    <scope>NUCLEOTIDE SEQUENCE [LARGE SCALE GENOMIC DNA]</scope>
    <source>
        <strain evidence="5">CGMCC 1.1927</strain>
    </source>
</reference>
<sequence>MELSAGTRGKPLLPGTDWEVSLSHSGPWVGLAITKGTAIGLDIEVVNEDWDPLPVTPMVLTPDEQRELLDIESSDRPWLFTRLWTRKEAVMKAIGKGLSPELSRTQVSTPYGTPVVCALPPSLQSQPPIRLVDLQDRPGALSSLAALTSGLVQVREHDGTALIRLKPLAGNVTRL</sequence>
<evidence type="ECO:0000256" key="1">
    <source>
        <dbReference type="ARBA" id="ARBA00010990"/>
    </source>
</evidence>
<evidence type="ECO:0000256" key="2">
    <source>
        <dbReference type="ARBA" id="ARBA00022679"/>
    </source>
</evidence>
<keyword evidence="2" id="KW-0808">Transferase</keyword>
<dbReference type="EMBL" id="BMKU01000018">
    <property type="protein sequence ID" value="GGH10019.1"/>
    <property type="molecule type" value="Genomic_DNA"/>
</dbReference>
<dbReference type="PANTHER" id="PTHR12215">
    <property type="entry name" value="PHOSPHOPANTETHEINE TRANSFERASE"/>
    <property type="match status" value="1"/>
</dbReference>
<dbReference type="RefSeq" id="WP_188813715.1">
    <property type="nucleotide sequence ID" value="NZ_BAAAWV010000001.1"/>
</dbReference>
<comment type="similarity">
    <text evidence="1">Belongs to the P-Pant transferase superfamily. Gsp/Sfp/HetI/AcpT family.</text>
</comment>
<evidence type="ECO:0000259" key="3">
    <source>
        <dbReference type="Pfam" id="PF01648"/>
    </source>
</evidence>
<dbReference type="Pfam" id="PF01648">
    <property type="entry name" value="ACPS"/>
    <property type="match status" value="1"/>
</dbReference>
<dbReference type="InterPro" id="IPR050559">
    <property type="entry name" value="P-Pant_transferase_sf"/>
</dbReference>
<proteinExistence type="inferred from homology"/>
<evidence type="ECO:0000313" key="5">
    <source>
        <dbReference type="Proteomes" id="UP000596938"/>
    </source>
</evidence>
<accession>A0ABQ1Y310</accession>
<dbReference type="InterPro" id="IPR008278">
    <property type="entry name" value="4-PPantetheinyl_Trfase_dom"/>
</dbReference>
<dbReference type="InterPro" id="IPR037143">
    <property type="entry name" value="4-PPantetheinyl_Trfase_dom_sf"/>
</dbReference>
<gene>
    <name evidence="4" type="ORF">GCM10011577_38710</name>
</gene>
<protein>
    <recommendedName>
        <fullName evidence="3">4'-phosphopantetheinyl transferase domain-containing protein</fullName>
    </recommendedName>
</protein>
<feature type="domain" description="4'-phosphopantetheinyl transferase" evidence="3">
    <location>
        <begin position="38"/>
        <end position="109"/>
    </location>
</feature>
<keyword evidence="5" id="KW-1185">Reference proteome</keyword>
<dbReference type="Proteomes" id="UP000596938">
    <property type="component" value="Unassembled WGS sequence"/>
</dbReference>
<name>A0ABQ1Y310_9MICC</name>